<feature type="transmembrane region" description="Helical" evidence="1">
    <location>
        <begin position="339"/>
        <end position="357"/>
    </location>
</feature>
<organism evidence="2 3">
    <name type="scientific">Candidatus Gottesmanbacteria bacterium RBG_16_37_8</name>
    <dbReference type="NCBI Taxonomy" id="1798371"/>
    <lineage>
        <taxon>Bacteria</taxon>
        <taxon>Candidatus Gottesmaniibacteriota</taxon>
    </lineage>
</organism>
<dbReference type="AlphaFoldDB" id="A0A1F5YQK7"/>
<dbReference type="PANTHER" id="PTHR38454:SF1">
    <property type="entry name" value="INTEGRAL MEMBRANE PROTEIN"/>
    <property type="match status" value="1"/>
</dbReference>
<feature type="transmembrane region" description="Helical" evidence="1">
    <location>
        <begin position="405"/>
        <end position="425"/>
    </location>
</feature>
<evidence type="ECO:0008006" key="4">
    <source>
        <dbReference type="Google" id="ProtNLM"/>
    </source>
</evidence>
<feature type="transmembrane region" description="Helical" evidence="1">
    <location>
        <begin position="308"/>
        <end position="327"/>
    </location>
</feature>
<feature type="transmembrane region" description="Helical" evidence="1">
    <location>
        <begin position="377"/>
        <end position="398"/>
    </location>
</feature>
<keyword evidence="1" id="KW-0472">Membrane</keyword>
<dbReference type="InterPro" id="IPR018580">
    <property type="entry name" value="Uncharacterised_YfhO"/>
</dbReference>
<dbReference type="EMBL" id="MFJA01000062">
    <property type="protein sequence ID" value="OGG02481.1"/>
    <property type="molecule type" value="Genomic_DNA"/>
</dbReference>
<feature type="transmembrane region" description="Helical" evidence="1">
    <location>
        <begin position="179"/>
        <end position="211"/>
    </location>
</feature>
<feature type="transmembrane region" description="Helical" evidence="1">
    <location>
        <begin position="12"/>
        <end position="30"/>
    </location>
</feature>
<dbReference type="STRING" id="1798371.A2W14_01610"/>
<protein>
    <recommendedName>
        <fullName evidence="4">Membrane protein 6-pyruvoyl-tetrahydropterin synthase-related domain-containing protein</fullName>
    </recommendedName>
</protein>
<reference evidence="2 3" key="1">
    <citation type="journal article" date="2016" name="Nat. Commun.">
        <title>Thousands of microbial genomes shed light on interconnected biogeochemical processes in an aquifer system.</title>
        <authorList>
            <person name="Anantharaman K."/>
            <person name="Brown C.T."/>
            <person name="Hug L.A."/>
            <person name="Sharon I."/>
            <person name="Castelle C.J."/>
            <person name="Probst A.J."/>
            <person name="Thomas B.C."/>
            <person name="Singh A."/>
            <person name="Wilkins M.J."/>
            <person name="Karaoz U."/>
            <person name="Brodie E.L."/>
            <person name="Williams K.H."/>
            <person name="Hubbard S.S."/>
            <person name="Banfield J.F."/>
        </authorList>
    </citation>
    <scope>NUCLEOTIDE SEQUENCE [LARGE SCALE GENOMIC DNA]</scope>
</reference>
<dbReference type="Proteomes" id="UP000176665">
    <property type="component" value="Unassembled WGS sequence"/>
</dbReference>
<feature type="transmembrane region" description="Helical" evidence="1">
    <location>
        <begin position="223"/>
        <end position="243"/>
    </location>
</feature>
<evidence type="ECO:0000313" key="2">
    <source>
        <dbReference type="EMBL" id="OGG02481.1"/>
    </source>
</evidence>
<feature type="transmembrane region" description="Helical" evidence="1">
    <location>
        <begin position="689"/>
        <end position="708"/>
    </location>
</feature>
<comment type="caution">
    <text evidence="2">The sequence shown here is derived from an EMBL/GenBank/DDBJ whole genome shotgun (WGS) entry which is preliminary data.</text>
</comment>
<evidence type="ECO:0000313" key="3">
    <source>
        <dbReference type="Proteomes" id="UP000176665"/>
    </source>
</evidence>
<evidence type="ECO:0000256" key="1">
    <source>
        <dbReference type="SAM" id="Phobius"/>
    </source>
</evidence>
<proteinExistence type="predicted"/>
<keyword evidence="1" id="KW-1133">Transmembrane helix</keyword>
<dbReference type="PANTHER" id="PTHR38454">
    <property type="entry name" value="INTEGRAL MEMBRANE PROTEIN-RELATED"/>
    <property type="match status" value="1"/>
</dbReference>
<keyword evidence="1" id="KW-0812">Transmembrane</keyword>
<name>A0A1F5YQK7_9BACT</name>
<accession>A0A1F5YQK7</accession>
<sequence length="716" mass="82515">MLNIKKIRKEIFFYLALIILPLIFLGRTLFPGKNEIIYGGDLLTQFYFWKGYLTDSLLRGVIPFWNPYSFSGTPFLAHPSVAPFYPAVLLYLIFPLNLAFSLNYYLHLVIGGLGMYFLTKRYASNFISLISTICFMFSGYFTARIYAGHVDLLTTSVWIPWVIYSFLKISDLPFKRSNMIQAIISLTLLILAGYSAYLVFILEFIVFLLIYFFIKKIPQIKKVIISICLVIAVSLGISSVQWLPTWELSGNSIRGQGLPYGLASWGSLPLSGLKLFINPLDRNELNKISFNLGGGPKENPFDHFPGRFAVLTVIGFIFYYFLSRLFLKNKKIKLNQDFWFYLFVSLFFLLVSFGNYLKPSLHQFLYHVIPFYRYIRIPIQNLIIPQVLFPVLVGIIISKIKSVKVISFIGVIIFLELFLFSRQYIFLTGLPEQKYDQILLSSIKKNIGQKRIIPAFRVISALLDHFDLNSSIKFRFESTSGYDPLILKNYYDFIDSSAGNSVSSIPYYNVEVPPVDINKFPLDFLNVSQVLTDYQLTAQAKFKEQISGLNFTLLTNPSFMPRFYSVSQAEIMDSDSALKKLLVEGNYDFSKKVYLLKNEVSSIKNFNLDCQLENPDFKTNILSFKENNIKIRSIGNCPYLLTSSEVYYPGWRVKIDGKNAAILRSNLAFRTIYLSKGEHIIEYYYYPEIYIIAAIIAFITLITAILIIRRYYDAQK</sequence>
<feature type="transmembrane region" description="Helical" evidence="1">
    <location>
        <begin position="125"/>
        <end position="143"/>
    </location>
</feature>
<gene>
    <name evidence="2" type="ORF">A2W14_01610</name>
</gene>